<sequence>MKIQKRYISAFAALLLSTAAFAQVPAPAVKQSKPVLLKGATLHVGNGTVVENAAVGFENGKITYAGPQSGANLSGYEVVDVTGQHIYPGLIQPNSSLGLNEIESVRATIDWREVGDFNPNVRSVVAYNTDSDIIPTVRANGVLMTQLTPIGGTVAGSSSVVQLDAWNWEDAVVKADEGIHLNWPAMLIPTGNKEYDDRLNRMKDRREETLRELGQLLSDAAVFKAAKNGTENLKLSAMAGLFDGSKKLYIHTNYGKEIIESVNFVKQHGVKDIVIVGAGDALAVADFLKANNIPVIYSGVHALPSRAEEDVWQPYKTPYLLHKAGIQFALDYDLSIHGTRNLPFIAGTAAAFGLDKEQALSSVTLNTAKILGIDKQAGSVEVGKDATIVVSSGDLLDMRTNNVTHAFIAGRKVDLNDKQLYLYKKFDGKYKDQKKQQPAGATTSTGK</sequence>
<feature type="coiled-coil region" evidence="1">
    <location>
        <begin position="192"/>
        <end position="219"/>
    </location>
</feature>
<gene>
    <name evidence="4" type="ORF">KYK27_01030</name>
</gene>
<dbReference type="EMBL" id="JAHWXQ010000001">
    <property type="protein sequence ID" value="MBW3363606.1"/>
    <property type="molecule type" value="Genomic_DNA"/>
</dbReference>
<evidence type="ECO:0000256" key="2">
    <source>
        <dbReference type="SAM" id="SignalP"/>
    </source>
</evidence>
<feature type="chain" id="PRO_5045757765" evidence="2">
    <location>
        <begin position="23"/>
        <end position="447"/>
    </location>
</feature>
<evidence type="ECO:0000259" key="3">
    <source>
        <dbReference type="Pfam" id="PF01979"/>
    </source>
</evidence>
<protein>
    <submittedName>
        <fullName evidence="4">Amidohydrolase family protein</fullName>
    </submittedName>
</protein>
<keyword evidence="5" id="KW-1185">Reference proteome</keyword>
<reference evidence="4 5" key="1">
    <citation type="submission" date="2021-07" db="EMBL/GenBank/DDBJ databases">
        <authorList>
            <person name="Kim M.K."/>
        </authorList>
    </citation>
    <scope>NUCLEOTIDE SEQUENCE [LARGE SCALE GENOMIC DNA]</scope>
    <source>
        <strain evidence="4 5">HLY7-15</strain>
    </source>
</reference>
<dbReference type="SUPFAM" id="SSF51556">
    <property type="entry name" value="Metallo-dependent hydrolases"/>
    <property type="match status" value="1"/>
</dbReference>
<dbReference type="Gene3D" id="3.20.20.140">
    <property type="entry name" value="Metal-dependent hydrolases"/>
    <property type="match status" value="1"/>
</dbReference>
<dbReference type="InterPro" id="IPR011059">
    <property type="entry name" value="Metal-dep_hydrolase_composite"/>
</dbReference>
<evidence type="ECO:0000313" key="5">
    <source>
        <dbReference type="Proteomes" id="UP000774935"/>
    </source>
</evidence>
<feature type="signal peptide" evidence="2">
    <location>
        <begin position="1"/>
        <end position="22"/>
    </location>
</feature>
<dbReference type="InterPro" id="IPR032466">
    <property type="entry name" value="Metal_Hydrolase"/>
</dbReference>
<dbReference type="PANTHER" id="PTHR43135:SF3">
    <property type="entry name" value="ALPHA-D-RIBOSE 1-METHYLPHOSPHONATE 5-TRIPHOSPHATE DIPHOSPHATASE"/>
    <property type="match status" value="1"/>
</dbReference>
<accession>A0ABS6X942</accession>
<dbReference type="RefSeq" id="WP_199108212.1">
    <property type="nucleotide sequence ID" value="NZ_JAHWXQ010000001.1"/>
</dbReference>
<dbReference type="Proteomes" id="UP000774935">
    <property type="component" value="Unassembled WGS sequence"/>
</dbReference>
<keyword evidence="2" id="KW-0732">Signal</keyword>
<dbReference type="InterPro" id="IPR051781">
    <property type="entry name" value="Metallo-dep_Hydrolase"/>
</dbReference>
<feature type="domain" description="Amidohydrolase-related" evidence="3">
    <location>
        <begin position="321"/>
        <end position="412"/>
    </location>
</feature>
<name>A0ABS6X942_9BACT</name>
<dbReference type="InterPro" id="IPR006680">
    <property type="entry name" value="Amidohydro-rel"/>
</dbReference>
<dbReference type="PANTHER" id="PTHR43135">
    <property type="entry name" value="ALPHA-D-RIBOSE 1-METHYLPHOSPHONATE 5-TRIPHOSPHATE DIPHOSPHATASE"/>
    <property type="match status" value="1"/>
</dbReference>
<dbReference type="Pfam" id="PF01979">
    <property type="entry name" value="Amidohydro_1"/>
    <property type="match status" value="1"/>
</dbReference>
<proteinExistence type="predicted"/>
<keyword evidence="1" id="KW-0175">Coiled coil</keyword>
<dbReference type="SUPFAM" id="SSF51338">
    <property type="entry name" value="Composite domain of metallo-dependent hydrolases"/>
    <property type="match status" value="1"/>
</dbReference>
<evidence type="ECO:0000313" key="4">
    <source>
        <dbReference type="EMBL" id="MBW3363606.1"/>
    </source>
</evidence>
<evidence type="ECO:0000256" key="1">
    <source>
        <dbReference type="SAM" id="Coils"/>
    </source>
</evidence>
<organism evidence="4 5">
    <name type="scientific">Pontibacter populi</name>
    <dbReference type="NCBI Taxonomy" id="890055"/>
    <lineage>
        <taxon>Bacteria</taxon>
        <taxon>Pseudomonadati</taxon>
        <taxon>Bacteroidota</taxon>
        <taxon>Cytophagia</taxon>
        <taxon>Cytophagales</taxon>
        <taxon>Hymenobacteraceae</taxon>
        <taxon>Pontibacter</taxon>
    </lineage>
</organism>
<comment type="caution">
    <text evidence="4">The sequence shown here is derived from an EMBL/GenBank/DDBJ whole genome shotgun (WGS) entry which is preliminary data.</text>
</comment>